<protein>
    <submittedName>
        <fullName evidence="2">Uncharacterized protein</fullName>
    </submittedName>
</protein>
<evidence type="ECO:0000313" key="2">
    <source>
        <dbReference type="EMBL" id="CAK0831046.1"/>
    </source>
</evidence>
<organism evidence="2 3">
    <name type="scientific">Prorocentrum cordatum</name>
    <dbReference type="NCBI Taxonomy" id="2364126"/>
    <lineage>
        <taxon>Eukaryota</taxon>
        <taxon>Sar</taxon>
        <taxon>Alveolata</taxon>
        <taxon>Dinophyceae</taxon>
        <taxon>Prorocentrales</taxon>
        <taxon>Prorocentraceae</taxon>
        <taxon>Prorocentrum</taxon>
    </lineage>
</organism>
<name>A0ABN9SG48_9DINO</name>
<dbReference type="EMBL" id="CAUYUJ010011112">
    <property type="protein sequence ID" value="CAK0831046.1"/>
    <property type="molecule type" value="Genomic_DNA"/>
</dbReference>
<evidence type="ECO:0000313" key="3">
    <source>
        <dbReference type="Proteomes" id="UP001189429"/>
    </source>
</evidence>
<proteinExistence type="predicted"/>
<gene>
    <name evidence="2" type="ORF">PCOR1329_LOCUS29491</name>
</gene>
<sequence>PPGYGQQLRRPQRAQRGGGLDARAVGGALGPRGLVARGLAAGRRAADAGARATSGRRARAEPQRPVVCSARPLGPAGRWRQFAACVQEQEPAGRGLELAGCWPGPRLGQPRLPRFRRLGRGVAGQAGAAVEGPRRGGVFGQRGAEHRGALALELVGQHGA</sequence>
<feature type="non-terminal residue" evidence="2">
    <location>
        <position position="1"/>
    </location>
</feature>
<feature type="compositionally biased region" description="Low complexity" evidence="1">
    <location>
        <begin position="43"/>
        <end position="55"/>
    </location>
</feature>
<reference evidence="2" key="1">
    <citation type="submission" date="2023-10" db="EMBL/GenBank/DDBJ databases">
        <authorList>
            <person name="Chen Y."/>
            <person name="Shah S."/>
            <person name="Dougan E. K."/>
            <person name="Thang M."/>
            <person name="Chan C."/>
        </authorList>
    </citation>
    <scope>NUCLEOTIDE SEQUENCE [LARGE SCALE GENOMIC DNA]</scope>
</reference>
<comment type="caution">
    <text evidence="2">The sequence shown here is derived from an EMBL/GenBank/DDBJ whole genome shotgun (WGS) entry which is preliminary data.</text>
</comment>
<feature type="region of interest" description="Disordered" evidence="1">
    <location>
        <begin position="1"/>
        <end position="28"/>
    </location>
</feature>
<accession>A0ABN9SG48</accession>
<feature type="non-terminal residue" evidence="2">
    <location>
        <position position="160"/>
    </location>
</feature>
<keyword evidence="3" id="KW-1185">Reference proteome</keyword>
<dbReference type="Proteomes" id="UP001189429">
    <property type="component" value="Unassembled WGS sequence"/>
</dbReference>
<evidence type="ECO:0000256" key="1">
    <source>
        <dbReference type="SAM" id="MobiDB-lite"/>
    </source>
</evidence>
<feature type="region of interest" description="Disordered" evidence="1">
    <location>
        <begin position="43"/>
        <end position="63"/>
    </location>
</feature>